<reference evidence="7 8" key="1">
    <citation type="journal article" date="2022" name="Nat. Plants">
        <title>Genomes of leafy and leafless Platanthera orchids illuminate the evolution of mycoheterotrophy.</title>
        <authorList>
            <person name="Li M.H."/>
            <person name="Liu K.W."/>
            <person name="Li Z."/>
            <person name="Lu H.C."/>
            <person name="Ye Q.L."/>
            <person name="Zhang D."/>
            <person name="Wang J.Y."/>
            <person name="Li Y.F."/>
            <person name="Zhong Z.M."/>
            <person name="Liu X."/>
            <person name="Yu X."/>
            <person name="Liu D.K."/>
            <person name="Tu X.D."/>
            <person name="Liu B."/>
            <person name="Hao Y."/>
            <person name="Liao X.Y."/>
            <person name="Jiang Y.T."/>
            <person name="Sun W.H."/>
            <person name="Chen J."/>
            <person name="Chen Y.Q."/>
            <person name="Ai Y."/>
            <person name="Zhai J.W."/>
            <person name="Wu S.S."/>
            <person name="Zhou Z."/>
            <person name="Hsiao Y.Y."/>
            <person name="Wu W.L."/>
            <person name="Chen Y.Y."/>
            <person name="Lin Y.F."/>
            <person name="Hsu J.L."/>
            <person name="Li C.Y."/>
            <person name="Wang Z.W."/>
            <person name="Zhao X."/>
            <person name="Zhong W.Y."/>
            <person name="Ma X.K."/>
            <person name="Ma L."/>
            <person name="Huang J."/>
            <person name="Chen G.Z."/>
            <person name="Huang M.Z."/>
            <person name="Huang L."/>
            <person name="Peng D.H."/>
            <person name="Luo Y.B."/>
            <person name="Zou S.Q."/>
            <person name="Chen S.P."/>
            <person name="Lan S."/>
            <person name="Tsai W.C."/>
            <person name="Van de Peer Y."/>
            <person name="Liu Z.J."/>
        </authorList>
    </citation>
    <scope>NUCLEOTIDE SEQUENCE [LARGE SCALE GENOMIC DNA]</scope>
    <source>
        <strain evidence="7">Lor287</strain>
    </source>
</reference>
<sequence length="275" mass="31120">MVLSGSGQLPCHHKMVIGEITRSHQLLTRLKSLVLPSPPASAQSSPELASNLFDEVLQSYKVSISMLLRPCNCYSESPDVKSSENIRALEEETNSVKEPPERIAISYASDSRKESQSKTSTTSNLHLYRHQWRKSGKKKTSIGEIPREEQQSWTTITAAPHLDGHQWRKYGEKHISNSEFPRNYYRCSHLKEKKCQAKKTVQQKAGSGERIRFVVTYKMHHTCKSMDPTYPLLVESATREDSVISFAAEDNPPRKKTEASSTVPMLIDLNFTVQS</sequence>
<evidence type="ECO:0000313" key="7">
    <source>
        <dbReference type="EMBL" id="KAK8926009.1"/>
    </source>
</evidence>
<evidence type="ECO:0000256" key="5">
    <source>
        <dbReference type="ARBA" id="ARBA00023242"/>
    </source>
</evidence>
<keyword evidence="3" id="KW-0238">DNA-binding</keyword>
<name>A0AAP0FYM8_9ASPA</name>
<dbReference type="GO" id="GO:0003700">
    <property type="term" value="F:DNA-binding transcription factor activity"/>
    <property type="evidence" value="ECO:0007669"/>
    <property type="project" value="InterPro"/>
</dbReference>
<proteinExistence type="predicted"/>
<dbReference type="PANTHER" id="PTHR31282">
    <property type="entry name" value="WRKY TRANSCRIPTION FACTOR 21-RELATED"/>
    <property type="match status" value="1"/>
</dbReference>
<dbReference type="PROSITE" id="PS50811">
    <property type="entry name" value="WRKY"/>
    <property type="match status" value="1"/>
</dbReference>
<dbReference type="Pfam" id="PF03106">
    <property type="entry name" value="WRKY"/>
    <property type="match status" value="1"/>
</dbReference>
<keyword evidence="8" id="KW-1185">Reference proteome</keyword>
<dbReference type="InterPro" id="IPR003657">
    <property type="entry name" value="WRKY_dom"/>
</dbReference>
<evidence type="ECO:0000256" key="1">
    <source>
        <dbReference type="ARBA" id="ARBA00004123"/>
    </source>
</evidence>
<dbReference type="GO" id="GO:0005634">
    <property type="term" value="C:nucleus"/>
    <property type="evidence" value="ECO:0007669"/>
    <property type="project" value="UniProtKB-SubCell"/>
</dbReference>
<dbReference type="GO" id="GO:0043565">
    <property type="term" value="F:sequence-specific DNA binding"/>
    <property type="evidence" value="ECO:0007669"/>
    <property type="project" value="InterPro"/>
</dbReference>
<dbReference type="EMBL" id="JBBWWQ010000016">
    <property type="protein sequence ID" value="KAK8926009.1"/>
    <property type="molecule type" value="Genomic_DNA"/>
</dbReference>
<keyword evidence="5" id="KW-0539">Nucleus</keyword>
<comment type="caution">
    <text evidence="7">The sequence shown here is derived from an EMBL/GenBank/DDBJ whole genome shotgun (WGS) entry which is preliminary data.</text>
</comment>
<dbReference type="InterPro" id="IPR036576">
    <property type="entry name" value="WRKY_dom_sf"/>
</dbReference>
<dbReference type="AlphaFoldDB" id="A0AAP0FYM8"/>
<evidence type="ECO:0000256" key="4">
    <source>
        <dbReference type="ARBA" id="ARBA00023163"/>
    </source>
</evidence>
<evidence type="ECO:0000256" key="3">
    <source>
        <dbReference type="ARBA" id="ARBA00023125"/>
    </source>
</evidence>
<keyword evidence="4" id="KW-0804">Transcription</keyword>
<feature type="domain" description="WRKY" evidence="6">
    <location>
        <begin position="163"/>
        <end position="224"/>
    </location>
</feature>
<dbReference type="Gene3D" id="2.20.25.80">
    <property type="entry name" value="WRKY domain"/>
    <property type="match status" value="1"/>
</dbReference>
<dbReference type="SUPFAM" id="SSF118290">
    <property type="entry name" value="WRKY DNA-binding domain"/>
    <property type="match status" value="1"/>
</dbReference>
<dbReference type="InterPro" id="IPR044810">
    <property type="entry name" value="WRKY_plant"/>
</dbReference>
<gene>
    <name evidence="7" type="ORF">KSP39_PZI018610</name>
</gene>
<accession>A0AAP0FYM8</accession>
<dbReference type="Proteomes" id="UP001418222">
    <property type="component" value="Unassembled WGS sequence"/>
</dbReference>
<dbReference type="SMART" id="SM00774">
    <property type="entry name" value="WRKY"/>
    <property type="match status" value="1"/>
</dbReference>
<evidence type="ECO:0000256" key="2">
    <source>
        <dbReference type="ARBA" id="ARBA00023015"/>
    </source>
</evidence>
<organism evidence="7 8">
    <name type="scientific">Platanthera zijinensis</name>
    <dbReference type="NCBI Taxonomy" id="2320716"/>
    <lineage>
        <taxon>Eukaryota</taxon>
        <taxon>Viridiplantae</taxon>
        <taxon>Streptophyta</taxon>
        <taxon>Embryophyta</taxon>
        <taxon>Tracheophyta</taxon>
        <taxon>Spermatophyta</taxon>
        <taxon>Magnoliopsida</taxon>
        <taxon>Liliopsida</taxon>
        <taxon>Asparagales</taxon>
        <taxon>Orchidaceae</taxon>
        <taxon>Orchidoideae</taxon>
        <taxon>Orchideae</taxon>
        <taxon>Orchidinae</taxon>
        <taxon>Platanthera</taxon>
    </lineage>
</organism>
<evidence type="ECO:0000259" key="6">
    <source>
        <dbReference type="PROSITE" id="PS50811"/>
    </source>
</evidence>
<comment type="subcellular location">
    <subcellularLocation>
        <location evidence="1">Nucleus</location>
    </subcellularLocation>
</comment>
<protein>
    <recommendedName>
        <fullName evidence="6">WRKY domain-containing protein</fullName>
    </recommendedName>
</protein>
<evidence type="ECO:0000313" key="8">
    <source>
        <dbReference type="Proteomes" id="UP001418222"/>
    </source>
</evidence>
<keyword evidence="2" id="KW-0805">Transcription regulation</keyword>